<keyword evidence="8" id="KW-0675">Receptor</keyword>
<keyword evidence="10" id="KW-0393">Immunoglobulin domain</keyword>
<dbReference type="PROSITE" id="PS50835">
    <property type="entry name" value="IG_LIKE"/>
    <property type="match status" value="2"/>
</dbReference>
<dbReference type="GeneTree" id="ENSGT00940000163670"/>
<protein>
    <recommendedName>
        <fullName evidence="13">Ig-like domain-containing protein</fullName>
    </recommendedName>
</protein>
<evidence type="ECO:0000256" key="5">
    <source>
        <dbReference type="ARBA" id="ARBA00022989"/>
    </source>
</evidence>
<dbReference type="Bgee" id="ENSACLG00000015865">
    <property type="expression patterns" value="Expressed in spleen"/>
</dbReference>
<dbReference type="InterPro" id="IPR051713">
    <property type="entry name" value="T-cell_Activation_Regulation"/>
</dbReference>
<keyword evidence="7" id="KW-1015">Disulfide bond</keyword>
<keyword evidence="9" id="KW-0325">Glycoprotein</keyword>
<evidence type="ECO:0000256" key="6">
    <source>
        <dbReference type="ARBA" id="ARBA00023136"/>
    </source>
</evidence>
<dbReference type="GO" id="GO:0007166">
    <property type="term" value="P:cell surface receptor signaling pathway"/>
    <property type="evidence" value="ECO:0007669"/>
    <property type="project" value="TreeGrafter"/>
</dbReference>
<dbReference type="RefSeq" id="XP_026036149.1">
    <property type="nucleotide sequence ID" value="XM_026180364.1"/>
</dbReference>
<dbReference type="InterPro" id="IPR013783">
    <property type="entry name" value="Ig-like_fold"/>
</dbReference>
<evidence type="ECO:0000256" key="11">
    <source>
        <dbReference type="SAM" id="Phobius"/>
    </source>
</evidence>
<dbReference type="InterPro" id="IPR013106">
    <property type="entry name" value="Ig_V-set"/>
</dbReference>
<feature type="domain" description="Ig-like" evidence="13">
    <location>
        <begin position="219"/>
        <end position="305"/>
    </location>
</feature>
<reference evidence="15" key="2">
    <citation type="submission" date="2023-03" db="EMBL/GenBank/DDBJ databases">
        <authorList>
            <consortium name="Wellcome Sanger Institute Data Sharing"/>
        </authorList>
    </citation>
    <scope>NUCLEOTIDE SEQUENCE [LARGE SCALE GENOMIC DNA]</scope>
</reference>
<dbReference type="SUPFAM" id="SSF48726">
    <property type="entry name" value="Immunoglobulin"/>
    <property type="match status" value="2"/>
</dbReference>
<keyword evidence="6 11" id="KW-0472">Membrane</keyword>
<keyword evidence="15" id="KW-1185">Reference proteome</keyword>
<evidence type="ECO:0000256" key="10">
    <source>
        <dbReference type="ARBA" id="ARBA00023319"/>
    </source>
</evidence>
<dbReference type="Pfam" id="PF07686">
    <property type="entry name" value="V-set"/>
    <property type="match status" value="1"/>
</dbReference>
<reference evidence="14" key="3">
    <citation type="submission" date="2025-08" db="UniProtKB">
        <authorList>
            <consortium name="Ensembl"/>
        </authorList>
    </citation>
    <scope>IDENTIFICATION</scope>
</reference>
<dbReference type="GO" id="GO:0009897">
    <property type="term" value="C:external side of plasma membrane"/>
    <property type="evidence" value="ECO:0007669"/>
    <property type="project" value="TreeGrafter"/>
</dbReference>
<dbReference type="GO" id="GO:0042102">
    <property type="term" value="P:positive regulation of T cell proliferation"/>
    <property type="evidence" value="ECO:0007669"/>
    <property type="project" value="TreeGrafter"/>
</dbReference>
<evidence type="ECO:0000256" key="3">
    <source>
        <dbReference type="ARBA" id="ARBA00022692"/>
    </source>
</evidence>
<feature type="domain" description="Ig-like" evidence="13">
    <location>
        <begin position="19"/>
        <end position="125"/>
    </location>
</feature>
<dbReference type="Gene3D" id="2.60.40.10">
    <property type="entry name" value="Immunoglobulins"/>
    <property type="match status" value="3"/>
</dbReference>
<dbReference type="Ensembl" id="ENSACLT00000023902.2">
    <property type="protein sequence ID" value="ENSACLP00000023343.1"/>
    <property type="gene ID" value="ENSACLG00000015865.2"/>
</dbReference>
<dbReference type="FunFam" id="2.60.40.10:FF:000142">
    <property type="entry name" value="V-set domain-containing T-cell activation inhibitor 1"/>
    <property type="match status" value="1"/>
</dbReference>
<dbReference type="GO" id="GO:0042130">
    <property type="term" value="P:negative regulation of T cell proliferation"/>
    <property type="evidence" value="ECO:0007669"/>
    <property type="project" value="TreeGrafter"/>
</dbReference>
<accession>A0A3P8Q1Y6</accession>
<dbReference type="PANTHER" id="PTHR25466">
    <property type="entry name" value="T-LYMPHOCYTE ACTIVATION ANTIGEN"/>
    <property type="match status" value="1"/>
</dbReference>
<comment type="subcellular location">
    <subcellularLocation>
        <location evidence="1">Cell membrane</location>
        <topology evidence="1">Single-pass type I membrane protein</topology>
    </subcellularLocation>
</comment>
<evidence type="ECO:0000256" key="2">
    <source>
        <dbReference type="ARBA" id="ARBA00022475"/>
    </source>
</evidence>
<evidence type="ECO:0000256" key="12">
    <source>
        <dbReference type="SAM" id="SignalP"/>
    </source>
</evidence>
<feature type="signal peptide" evidence="12">
    <location>
        <begin position="1"/>
        <end position="20"/>
    </location>
</feature>
<name>A0A3P8Q1Y6_ASTCA</name>
<reference evidence="14 15" key="1">
    <citation type="submission" date="2018-05" db="EMBL/GenBank/DDBJ databases">
        <authorList>
            <person name="Datahose"/>
        </authorList>
    </citation>
    <scope>NUCLEOTIDE SEQUENCE</scope>
</reference>
<evidence type="ECO:0000256" key="7">
    <source>
        <dbReference type="ARBA" id="ARBA00023157"/>
    </source>
</evidence>
<proteinExistence type="predicted"/>
<dbReference type="GO" id="GO:0071222">
    <property type="term" value="P:cellular response to lipopolysaccharide"/>
    <property type="evidence" value="ECO:0007669"/>
    <property type="project" value="TreeGrafter"/>
</dbReference>
<evidence type="ECO:0000313" key="15">
    <source>
        <dbReference type="Proteomes" id="UP000265100"/>
    </source>
</evidence>
<dbReference type="GO" id="GO:0006955">
    <property type="term" value="P:immune response"/>
    <property type="evidence" value="ECO:0007669"/>
    <property type="project" value="TreeGrafter"/>
</dbReference>
<evidence type="ECO:0000256" key="9">
    <source>
        <dbReference type="ARBA" id="ARBA00023180"/>
    </source>
</evidence>
<dbReference type="GO" id="GO:0031295">
    <property type="term" value="P:T cell costimulation"/>
    <property type="evidence" value="ECO:0007669"/>
    <property type="project" value="TreeGrafter"/>
</dbReference>
<dbReference type="InterPro" id="IPR013162">
    <property type="entry name" value="CD80_C2-set"/>
</dbReference>
<feature type="chain" id="PRO_5018072841" description="Ig-like domain-containing protein" evidence="12">
    <location>
        <begin position="21"/>
        <end position="393"/>
    </location>
</feature>
<evidence type="ECO:0000256" key="1">
    <source>
        <dbReference type="ARBA" id="ARBA00004251"/>
    </source>
</evidence>
<dbReference type="InterPro" id="IPR007110">
    <property type="entry name" value="Ig-like_dom"/>
</dbReference>
<keyword evidence="5 11" id="KW-1133">Transmembrane helix</keyword>
<dbReference type="Pfam" id="PF08205">
    <property type="entry name" value="C2-set_2"/>
    <property type="match status" value="1"/>
</dbReference>
<keyword evidence="2" id="KW-1003">Cell membrane</keyword>
<reference evidence="14" key="4">
    <citation type="submission" date="2025-09" db="UniProtKB">
        <authorList>
            <consortium name="Ensembl"/>
        </authorList>
    </citation>
    <scope>IDENTIFICATION</scope>
</reference>
<keyword evidence="3 11" id="KW-0812">Transmembrane</keyword>
<sequence>MVRQRSSYLLLWIFLTIVDGDTEVSCVFMERCVLPCSFKIGNEIVIHWFKTPRDLHVHSFYYSRDQLGNQDQYYRNRTSLFKDQISSGNASLQLTSVEVQDEGRYKCHTSTITGNQESFVNLKVDAPVNKVKMNQVENRISCRSEGIYPEPQLTWSTSPPSNITFTNTTTVERTEQLLYNISSSQMLSAGVYDLLFICTISTRRNRRRATLQRLSDISGPSTGVTIPCTPSNTSLTNFTLLWRFNHTQTVLSQSWTDVTYSVSDGWRQKVENVSKSGSLMLKHLSTKQEGMYTCKLSNAEETHITHIHLRITEGARSNTAVITTAVMCGLVLIGLSIAALISIRSYPLLLTRYRHAAFVSSSQTRMDSVLFRVTTKRNLILLPDEEQSKNIVT</sequence>
<dbReference type="GeneID" id="113029478"/>
<dbReference type="InterPro" id="IPR036179">
    <property type="entry name" value="Ig-like_dom_sf"/>
</dbReference>
<dbReference type="CDD" id="cd00096">
    <property type="entry name" value="Ig"/>
    <property type="match status" value="1"/>
</dbReference>
<dbReference type="OrthoDB" id="8399359at2759"/>
<organism evidence="14 15">
    <name type="scientific">Astatotilapia calliptera</name>
    <name type="common">Eastern happy</name>
    <name type="synonym">Chromis callipterus</name>
    <dbReference type="NCBI Taxonomy" id="8154"/>
    <lineage>
        <taxon>Eukaryota</taxon>
        <taxon>Metazoa</taxon>
        <taxon>Chordata</taxon>
        <taxon>Craniata</taxon>
        <taxon>Vertebrata</taxon>
        <taxon>Euteleostomi</taxon>
        <taxon>Actinopterygii</taxon>
        <taxon>Neopterygii</taxon>
        <taxon>Teleostei</taxon>
        <taxon>Neoteleostei</taxon>
        <taxon>Acanthomorphata</taxon>
        <taxon>Ovalentaria</taxon>
        <taxon>Cichlomorphae</taxon>
        <taxon>Cichliformes</taxon>
        <taxon>Cichlidae</taxon>
        <taxon>African cichlids</taxon>
        <taxon>Pseudocrenilabrinae</taxon>
        <taxon>Haplochromini</taxon>
        <taxon>Astatotilapia</taxon>
    </lineage>
</organism>
<dbReference type="SMART" id="SM00409">
    <property type="entry name" value="IG"/>
    <property type="match status" value="2"/>
</dbReference>
<evidence type="ECO:0000256" key="4">
    <source>
        <dbReference type="ARBA" id="ARBA00022729"/>
    </source>
</evidence>
<dbReference type="Proteomes" id="UP000265100">
    <property type="component" value="Chromosome 9"/>
</dbReference>
<feature type="transmembrane region" description="Helical" evidence="11">
    <location>
        <begin position="320"/>
        <end position="343"/>
    </location>
</feature>
<dbReference type="InterPro" id="IPR003599">
    <property type="entry name" value="Ig_sub"/>
</dbReference>
<keyword evidence="4 12" id="KW-0732">Signal</keyword>
<evidence type="ECO:0000256" key="8">
    <source>
        <dbReference type="ARBA" id="ARBA00023170"/>
    </source>
</evidence>
<dbReference type="SMART" id="SM00406">
    <property type="entry name" value="IGv"/>
    <property type="match status" value="1"/>
</dbReference>
<evidence type="ECO:0000313" key="14">
    <source>
        <dbReference type="Ensembl" id="ENSACLP00000023343.1"/>
    </source>
</evidence>
<dbReference type="PANTHER" id="PTHR25466:SF14">
    <property type="entry name" value="BUTYROPHILIN SUBFAMILY 2 MEMBER A2-LIKE-RELATED"/>
    <property type="match status" value="1"/>
</dbReference>
<evidence type="ECO:0000259" key="13">
    <source>
        <dbReference type="PROSITE" id="PS50835"/>
    </source>
</evidence>
<dbReference type="CDD" id="cd16091">
    <property type="entry name" value="IgV_HHLA2"/>
    <property type="match status" value="1"/>
</dbReference>
<dbReference type="AlphaFoldDB" id="A0A3P8Q1Y6"/>